<dbReference type="GeneID" id="116201411"/>
<dbReference type="Pfam" id="PF13456">
    <property type="entry name" value="RVT_3"/>
    <property type="match status" value="1"/>
</dbReference>
<evidence type="ECO:0000256" key="2">
    <source>
        <dbReference type="SAM" id="Phobius"/>
    </source>
</evidence>
<reference evidence="5" key="2">
    <citation type="submission" date="2025-08" db="UniProtKB">
        <authorList>
            <consortium name="RefSeq"/>
        </authorList>
    </citation>
    <scope>IDENTIFICATION</scope>
    <source>
        <tissue evidence="5">Leaf</tissue>
    </source>
</reference>
<evidence type="ECO:0000313" key="5">
    <source>
        <dbReference type="RefSeq" id="XP_031388511.1"/>
    </source>
</evidence>
<evidence type="ECO:0000313" key="4">
    <source>
        <dbReference type="Proteomes" id="UP000515151"/>
    </source>
</evidence>
<dbReference type="AlphaFoldDB" id="A0A6P8D4P7"/>
<dbReference type="Proteomes" id="UP000515151">
    <property type="component" value="Chromosome 3"/>
</dbReference>
<evidence type="ECO:0000256" key="1">
    <source>
        <dbReference type="SAM" id="MobiDB-lite"/>
    </source>
</evidence>
<organism evidence="4 5">
    <name type="scientific">Punica granatum</name>
    <name type="common">Pomegranate</name>
    <dbReference type="NCBI Taxonomy" id="22663"/>
    <lineage>
        <taxon>Eukaryota</taxon>
        <taxon>Viridiplantae</taxon>
        <taxon>Streptophyta</taxon>
        <taxon>Embryophyta</taxon>
        <taxon>Tracheophyta</taxon>
        <taxon>Spermatophyta</taxon>
        <taxon>Magnoliopsida</taxon>
        <taxon>eudicotyledons</taxon>
        <taxon>Gunneridae</taxon>
        <taxon>Pentapetalae</taxon>
        <taxon>rosids</taxon>
        <taxon>malvids</taxon>
        <taxon>Myrtales</taxon>
        <taxon>Lythraceae</taxon>
        <taxon>Punica</taxon>
    </lineage>
</organism>
<keyword evidence="2" id="KW-0812">Transmembrane</keyword>
<dbReference type="PANTHER" id="PTHR47723:SF19">
    <property type="entry name" value="POLYNUCLEOTIDYL TRANSFERASE, RIBONUCLEASE H-LIKE SUPERFAMILY PROTEIN"/>
    <property type="match status" value="1"/>
</dbReference>
<accession>A0A6P8D4P7</accession>
<keyword evidence="2" id="KW-0472">Membrane</keyword>
<feature type="domain" description="RNase H type-1" evidence="3">
    <location>
        <begin position="92"/>
        <end position="166"/>
    </location>
</feature>
<dbReference type="GO" id="GO:0003676">
    <property type="term" value="F:nucleic acid binding"/>
    <property type="evidence" value="ECO:0007669"/>
    <property type="project" value="InterPro"/>
</dbReference>
<dbReference type="RefSeq" id="XP_031388511.1">
    <property type="nucleotide sequence ID" value="XM_031532651.1"/>
</dbReference>
<feature type="transmembrane region" description="Helical" evidence="2">
    <location>
        <begin position="179"/>
        <end position="196"/>
    </location>
</feature>
<proteinExistence type="predicted"/>
<dbReference type="PANTHER" id="PTHR47723">
    <property type="entry name" value="OS05G0353850 PROTEIN"/>
    <property type="match status" value="1"/>
</dbReference>
<gene>
    <name evidence="5" type="primary">LOC116201411</name>
</gene>
<keyword evidence="2" id="KW-1133">Transmembrane helix</keyword>
<feature type="region of interest" description="Disordered" evidence="1">
    <location>
        <begin position="29"/>
        <end position="63"/>
    </location>
</feature>
<evidence type="ECO:0000259" key="3">
    <source>
        <dbReference type="Pfam" id="PF13456"/>
    </source>
</evidence>
<dbReference type="InterPro" id="IPR036397">
    <property type="entry name" value="RNaseH_sf"/>
</dbReference>
<dbReference type="Gene3D" id="3.30.420.10">
    <property type="entry name" value="Ribonuclease H-like superfamily/Ribonuclease H"/>
    <property type="match status" value="1"/>
</dbReference>
<feature type="compositionally biased region" description="Basic and acidic residues" evidence="1">
    <location>
        <begin position="49"/>
        <end position="58"/>
    </location>
</feature>
<sequence>MNQIGNFNMTSSNDIACMLQRIRHSLYKQRGNAHHQAANSSSLPALARDTFRPHDHGSHSSSAHDTAACKVTFHPYVHNTVPTPEWRKISTDAAWRDLTAYVAGVAQNQNGDIINSRCAAVFAGTSLQAEAQVVLLAVSLALNSGWSKIWLESDALIVLEALAHSRHVQWDIRSINRTLGTFFYSFFFFLGTALYLDLKVL</sequence>
<protein>
    <submittedName>
        <fullName evidence="5">Uncharacterized protein LOC116201411 isoform X1</fullName>
    </submittedName>
</protein>
<dbReference type="InterPro" id="IPR053151">
    <property type="entry name" value="RNase_H-like"/>
</dbReference>
<keyword evidence="4" id="KW-1185">Reference proteome</keyword>
<name>A0A6P8D4P7_PUNGR</name>
<reference evidence="4" key="1">
    <citation type="journal article" date="2020" name="Plant Biotechnol. J.">
        <title>The pomegranate (Punica granatum L.) draft genome dissects genetic divergence between soft- and hard-seeded cultivars.</title>
        <authorList>
            <person name="Luo X."/>
            <person name="Li H."/>
            <person name="Wu Z."/>
            <person name="Yao W."/>
            <person name="Zhao P."/>
            <person name="Cao D."/>
            <person name="Yu H."/>
            <person name="Li K."/>
            <person name="Poudel K."/>
            <person name="Zhao D."/>
            <person name="Zhang F."/>
            <person name="Xia X."/>
            <person name="Chen L."/>
            <person name="Wang Q."/>
            <person name="Jing D."/>
            <person name="Cao S."/>
        </authorList>
    </citation>
    <scope>NUCLEOTIDE SEQUENCE [LARGE SCALE GENOMIC DNA]</scope>
    <source>
        <strain evidence="4">cv. Tunisia</strain>
    </source>
</reference>
<dbReference type="GO" id="GO:0004523">
    <property type="term" value="F:RNA-DNA hybrid ribonuclease activity"/>
    <property type="evidence" value="ECO:0007669"/>
    <property type="project" value="InterPro"/>
</dbReference>
<dbReference type="InterPro" id="IPR002156">
    <property type="entry name" value="RNaseH_domain"/>
</dbReference>